<dbReference type="EMBL" id="JACHNB010000001">
    <property type="protein sequence ID" value="MBB4736708.1"/>
    <property type="molecule type" value="Genomic_DNA"/>
</dbReference>
<feature type="region of interest" description="Disordered" evidence="1">
    <location>
        <begin position="69"/>
        <end position="110"/>
    </location>
</feature>
<gene>
    <name evidence="2" type="ORF">BJY16_000167</name>
</gene>
<keyword evidence="3" id="KW-1185">Reference proteome</keyword>
<protein>
    <submittedName>
        <fullName evidence="2">Uncharacterized protein</fullName>
    </submittedName>
</protein>
<comment type="caution">
    <text evidence="2">The sequence shown here is derived from an EMBL/GenBank/DDBJ whole genome shotgun (WGS) entry which is preliminary data.</text>
</comment>
<evidence type="ECO:0000256" key="1">
    <source>
        <dbReference type="SAM" id="MobiDB-lite"/>
    </source>
</evidence>
<organism evidence="2 3">
    <name type="scientific">Actinoplanes octamycinicus</name>
    <dbReference type="NCBI Taxonomy" id="135948"/>
    <lineage>
        <taxon>Bacteria</taxon>
        <taxon>Bacillati</taxon>
        <taxon>Actinomycetota</taxon>
        <taxon>Actinomycetes</taxon>
        <taxon>Micromonosporales</taxon>
        <taxon>Micromonosporaceae</taxon>
        <taxon>Actinoplanes</taxon>
    </lineage>
</organism>
<proteinExistence type="predicted"/>
<accession>A0A7W7GR05</accession>
<reference evidence="2 3" key="1">
    <citation type="submission" date="2020-08" db="EMBL/GenBank/DDBJ databases">
        <title>Sequencing the genomes of 1000 actinobacteria strains.</title>
        <authorList>
            <person name="Klenk H.-P."/>
        </authorList>
    </citation>
    <scope>NUCLEOTIDE SEQUENCE [LARGE SCALE GENOMIC DNA]</scope>
    <source>
        <strain evidence="2 3">DSM 45809</strain>
    </source>
</reference>
<evidence type="ECO:0000313" key="2">
    <source>
        <dbReference type="EMBL" id="MBB4736708.1"/>
    </source>
</evidence>
<dbReference type="RefSeq" id="WP_185037224.1">
    <property type="nucleotide sequence ID" value="NZ_BAABFG010000005.1"/>
</dbReference>
<sequence>MDDGEPGAVPRAGMVISVRSREDVVVVDPERFLAAARRAHLADHPDADPADIADVYDAVHALLDRYGSLGSDHPEVAGGATTRRQMSGGVGWLPGDRVPDRPDGLSPAGTISEINLDVTTPLQDHGCFLPEDQGA</sequence>
<evidence type="ECO:0000313" key="3">
    <source>
        <dbReference type="Proteomes" id="UP000546162"/>
    </source>
</evidence>
<dbReference type="AlphaFoldDB" id="A0A7W7GR05"/>
<dbReference type="Proteomes" id="UP000546162">
    <property type="component" value="Unassembled WGS sequence"/>
</dbReference>
<name>A0A7W7GR05_9ACTN</name>